<reference evidence="2" key="1">
    <citation type="submission" date="2023-04" db="EMBL/GenBank/DDBJ databases">
        <title>Colletotrichum limetticola genome sequence.</title>
        <authorList>
            <person name="Baroncelli R."/>
        </authorList>
    </citation>
    <scope>NUCLEOTIDE SEQUENCE</scope>
    <source>
        <strain evidence="2">KLA-Anderson</strain>
    </source>
</reference>
<name>A0ABQ9P9C9_9PEZI</name>
<comment type="caution">
    <text evidence="2">The sequence shown here is derived from an EMBL/GenBank/DDBJ whole genome shotgun (WGS) entry which is preliminary data.</text>
</comment>
<sequence length="101" mass="11305">MSDIEQVVAQLRDVCSRFESVMNETNTMLAEEKLGSGYPSKSRQGEDVEAQAGDEPDSPLVENNLDVLFATVKRGREGYDFEAIKPELKRKQPPYNPGGWL</sequence>
<feature type="compositionally biased region" description="Acidic residues" evidence="1">
    <location>
        <begin position="47"/>
        <end position="57"/>
    </location>
</feature>
<proteinExistence type="predicted"/>
<dbReference type="EMBL" id="JARUPT010001667">
    <property type="protein sequence ID" value="KAK0367409.1"/>
    <property type="molecule type" value="Genomic_DNA"/>
</dbReference>
<keyword evidence="3" id="KW-1185">Reference proteome</keyword>
<evidence type="ECO:0000313" key="2">
    <source>
        <dbReference type="EMBL" id="KAK0367409.1"/>
    </source>
</evidence>
<dbReference type="Proteomes" id="UP001169217">
    <property type="component" value="Unassembled WGS sequence"/>
</dbReference>
<protein>
    <submittedName>
        <fullName evidence="2">Uncharacterized protein</fullName>
    </submittedName>
</protein>
<gene>
    <name evidence="2" type="ORF">CLIM01_15234</name>
</gene>
<organism evidence="2 3">
    <name type="scientific">Colletotrichum limetticola</name>
    <dbReference type="NCBI Taxonomy" id="1209924"/>
    <lineage>
        <taxon>Eukaryota</taxon>
        <taxon>Fungi</taxon>
        <taxon>Dikarya</taxon>
        <taxon>Ascomycota</taxon>
        <taxon>Pezizomycotina</taxon>
        <taxon>Sordariomycetes</taxon>
        <taxon>Hypocreomycetidae</taxon>
        <taxon>Glomerellales</taxon>
        <taxon>Glomerellaceae</taxon>
        <taxon>Colletotrichum</taxon>
        <taxon>Colletotrichum acutatum species complex</taxon>
    </lineage>
</organism>
<accession>A0ABQ9P9C9</accession>
<evidence type="ECO:0000256" key="1">
    <source>
        <dbReference type="SAM" id="MobiDB-lite"/>
    </source>
</evidence>
<evidence type="ECO:0000313" key="3">
    <source>
        <dbReference type="Proteomes" id="UP001169217"/>
    </source>
</evidence>
<feature type="region of interest" description="Disordered" evidence="1">
    <location>
        <begin position="30"/>
        <end position="61"/>
    </location>
</feature>